<dbReference type="Gene3D" id="3.20.20.70">
    <property type="entry name" value="Aldolase class I"/>
    <property type="match status" value="1"/>
</dbReference>
<dbReference type="Proteomes" id="UP000199602">
    <property type="component" value="Unassembled WGS sequence"/>
</dbReference>
<dbReference type="OrthoDB" id="9800840at2"/>
<dbReference type="RefSeq" id="WP_092063096.1">
    <property type="nucleotide sequence ID" value="NZ_FNIN01000002.1"/>
</dbReference>
<dbReference type="InterPro" id="IPR013785">
    <property type="entry name" value="Aldolase_TIM"/>
</dbReference>
<evidence type="ECO:0000256" key="3">
    <source>
        <dbReference type="ARBA" id="ARBA00022691"/>
    </source>
</evidence>
<dbReference type="Pfam" id="PF04055">
    <property type="entry name" value="Radical_SAM"/>
    <property type="match status" value="1"/>
</dbReference>
<protein>
    <submittedName>
        <fullName evidence="8">Wyosine [tRNA(Phe)-imidazoG37] synthetase, radical SAM superfamily</fullName>
    </submittedName>
</protein>
<name>A0A1H0B8T3_9BACT</name>
<feature type="domain" description="Radical SAM core" evidence="7">
    <location>
        <begin position="11"/>
        <end position="244"/>
    </location>
</feature>
<comment type="cofactor">
    <cofactor evidence="1">
        <name>[4Fe-4S] cluster</name>
        <dbReference type="ChEBI" id="CHEBI:49883"/>
    </cofactor>
</comment>
<keyword evidence="9" id="KW-1185">Reference proteome</keyword>
<evidence type="ECO:0000313" key="8">
    <source>
        <dbReference type="EMBL" id="SDN41992.1"/>
    </source>
</evidence>
<evidence type="ECO:0000256" key="4">
    <source>
        <dbReference type="ARBA" id="ARBA00022723"/>
    </source>
</evidence>
<keyword evidence="3" id="KW-0949">S-adenosyl-L-methionine</keyword>
<evidence type="ECO:0000259" key="7">
    <source>
        <dbReference type="PROSITE" id="PS51918"/>
    </source>
</evidence>
<dbReference type="AlphaFoldDB" id="A0A1H0B8T3"/>
<dbReference type="InterPro" id="IPR058240">
    <property type="entry name" value="rSAM_sf"/>
</dbReference>
<evidence type="ECO:0000256" key="6">
    <source>
        <dbReference type="ARBA" id="ARBA00023014"/>
    </source>
</evidence>
<proteinExistence type="predicted"/>
<organism evidence="8 9">
    <name type="scientific">Desulfonauticus submarinus</name>
    <dbReference type="NCBI Taxonomy" id="206665"/>
    <lineage>
        <taxon>Bacteria</taxon>
        <taxon>Pseudomonadati</taxon>
        <taxon>Thermodesulfobacteriota</taxon>
        <taxon>Desulfovibrionia</taxon>
        <taxon>Desulfovibrionales</taxon>
        <taxon>Desulfonauticaceae</taxon>
        <taxon>Desulfonauticus</taxon>
    </lineage>
</organism>
<keyword evidence="4" id="KW-0479">Metal-binding</keyword>
<gene>
    <name evidence="8" type="ORF">SAMN04488516_10280</name>
</gene>
<keyword evidence="5" id="KW-0408">Iron</keyword>
<reference evidence="8 9" key="1">
    <citation type="submission" date="2016-10" db="EMBL/GenBank/DDBJ databases">
        <authorList>
            <person name="de Groot N.N."/>
        </authorList>
    </citation>
    <scope>NUCLEOTIDE SEQUENCE [LARGE SCALE GENOMIC DNA]</scope>
    <source>
        <strain evidence="8 9">DSM 15269</strain>
    </source>
</reference>
<evidence type="ECO:0000256" key="2">
    <source>
        <dbReference type="ARBA" id="ARBA00022485"/>
    </source>
</evidence>
<dbReference type="SFLD" id="SFLDG01083">
    <property type="entry name" value="Uncharacterised_Radical_SAM_Su"/>
    <property type="match status" value="1"/>
</dbReference>
<dbReference type="InterPro" id="IPR040084">
    <property type="entry name" value="GTPase_Obg"/>
</dbReference>
<dbReference type="SFLD" id="SFLDS00029">
    <property type="entry name" value="Radical_SAM"/>
    <property type="match status" value="1"/>
</dbReference>
<dbReference type="GO" id="GO:0003824">
    <property type="term" value="F:catalytic activity"/>
    <property type="evidence" value="ECO:0007669"/>
    <property type="project" value="InterPro"/>
</dbReference>
<dbReference type="PANTHER" id="PTHR43787">
    <property type="entry name" value="FEMO COFACTOR BIOSYNTHESIS PROTEIN NIFB-RELATED"/>
    <property type="match status" value="1"/>
</dbReference>
<accession>A0A1H0B8T3</accession>
<keyword evidence="6" id="KW-0411">Iron-sulfur</keyword>
<dbReference type="PANTHER" id="PTHR43787:SF11">
    <property type="entry name" value="UPF0026 PROTEIN SLR1464"/>
    <property type="match status" value="1"/>
</dbReference>
<evidence type="ECO:0000313" key="9">
    <source>
        <dbReference type="Proteomes" id="UP000199602"/>
    </source>
</evidence>
<sequence>MKFKYIFGPVKSSRLGRSLGIDLLGEKICSFDCLYCEVGRTKNKTLARDVYVDPDLILNELEKWFKLLPIKPEVITFGGSGEPCLNITMGFLAREIKKRYDYPLAILTNSSLLENEVVLRELSLFDIILPSFDSAIEEEFVKINRPVKEIGVKNIEGGLLNLKQMFKGKIFLEILLLPNINASERNKQKLYEFVRKLQPDRVDITTLTRPGTYVKNPLNKLELEAWRQKFANFSFTRQRSTNTNEDNISSRYIKDISFLILNSLKRRPQTIKDISVALSIQEDEVKKEIEKLILKQKVKLIKDFETSEQYYKIIL</sequence>
<evidence type="ECO:0000256" key="5">
    <source>
        <dbReference type="ARBA" id="ARBA00023004"/>
    </source>
</evidence>
<dbReference type="EMBL" id="FNIN01000002">
    <property type="protein sequence ID" value="SDN41992.1"/>
    <property type="molecule type" value="Genomic_DNA"/>
</dbReference>
<dbReference type="GO" id="GO:0051539">
    <property type="term" value="F:4 iron, 4 sulfur cluster binding"/>
    <property type="evidence" value="ECO:0007669"/>
    <property type="project" value="UniProtKB-KW"/>
</dbReference>
<dbReference type="SUPFAM" id="SSF102114">
    <property type="entry name" value="Radical SAM enzymes"/>
    <property type="match status" value="1"/>
</dbReference>
<dbReference type="GO" id="GO:0046872">
    <property type="term" value="F:metal ion binding"/>
    <property type="evidence" value="ECO:0007669"/>
    <property type="project" value="UniProtKB-KW"/>
</dbReference>
<dbReference type="PROSITE" id="PS51918">
    <property type="entry name" value="RADICAL_SAM"/>
    <property type="match status" value="1"/>
</dbReference>
<keyword evidence="2" id="KW-0004">4Fe-4S</keyword>
<dbReference type="InterPro" id="IPR007197">
    <property type="entry name" value="rSAM"/>
</dbReference>
<dbReference type="STRING" id="206665.SAMN04488516_10280"/>
<dbReference type="CDD" id="cd01335">
    <property type="entry name" value="Radical_SAM"/>
    <property type="match status" value="1"/>
</dbReference>
<evidence type="ECO:0000256" key="1">
    <source>
        <dbReference type="ARBA" id="ARBA00001966"/>
    </source>
</evidence>